<keyword evidence="12" id="KW-1185">Reference proteome</keyword>
<reference evidence="11" key="1">
    <citation type="journal article" date="2022" name="Cell">
        <title>Repeat-based holocentromeres influence genome architecture and karyotype evolution.</title>
        <authorList>
            <person name="Hofstatter P.G."/>
            <person name="Thangavel G."/>
            <person name="Lux T."/>
            <person name="Neumann P."/>
            <person name="Vondrak T."/>
            <person name="Novak P."/>
            <person name="Zhang M."/>
            <person name="Costa L."/>
            <person name="Castellani M."/>
            <person name="Scott A."/>
            <person name="Toegelov H."/>
            <person name="Fuchs J."/>
            <person name="Mata-Sucre Y."/>
            <person name="Dias Y."/>
            <person name="Vanzela A.L.L."/>
            <person name="Huettel B."/>
            <person name="Almeida C.C.S."/>
            <person name="Simkova H."/>
            <person name="Souza G."/>
            <person name="Pedrosa-Harand A."/>
            <person name="Macas J."/>
            <person name="Mayer K.F.X."/>
            <person name="Houben A."/>
            <person name="Marques A."/>
        </authorList>
    </citation>
    <scope>NUCLEOTIDE SEQUENCE</scope>
    <source>
        <strain evidence="11">RhyBre1mFocal</strain>
    </source>
</reference>
<evidence type="ECO:0000256" key="9">
    <source>
        <dbReference type="ARBA" id="ARBA00055191"/>
    </source>
</evidence>
<name>A0A9Q0HGT1_9POAL</name>
<evidence type="ECO:0000256" key="5">
    <source>
        <dbReference type="ARBA" id="ARBA00022840"/>
    </source>
</evidence>
<dbReference type="AlphaFoldDB" id="A0A9Q0HGT1"/>
<evidence type="ECO:0000313" key="12">
    <source>
        <dbReference type="Proteomes" id="UP001151287"/>
    </source>
</evidence>
<evidence type="ECO:0000256" key="3">
    <source>
        <dbReference type="ARBA" id="ARBA00022712"/>
    </source>
</evidence>
<dbReference type="PANTHER" id="PTHR11088">
    <property type="entry name" value="TRNA DIMETHYLALLYLTRANSFERASE"/>
    <property type="match status" value="1"/>
</dbReference>
<dbReference type="GO" id="GO:0005524">
    <property type="term" value="F:ATP binding"/>
    <property type="evidence" value="ECO:0007669"/>
    <property type="project" value="UniProtKB-KW"/>
</dbReference>
<dbReference type="OrthoDB" id="775260at2759"/>
<protein>
    <recommendedName>
        <fullName evidence="10">adenylate dimethylallyltransferase (ADP/ATP-dependent)</fullName>
        <ecNumber evidence="10">2.5.1.112</ecNumber>
    </recommendedName>
</protein>
<dbReference type="FunFam" id="1.10.287.890:FF:000002">
    <property type="entry name" value="Adenylate isopentenyltransferase 5, chloroplastic"/>
    <property type="match status" value="1"/>
</dbReference>
<keyword evidence="5" id="KW-0067">ATP-binding</keyword>
<dbReference type="GO" id="GO:0006400">
    <property type="term" value="P:tRNA modification"/>
    <property type="evidence" value="ECO:0007669"/>
    <property type="project" value="TreeGrafter"/>
</dbReference>
<keyword evidence="2" id="KW-0808">Transferase</keyword>
<gene>
    <name evidence="11" type="ORF">LUZ63_017458</name>
</gene>
<accession>A0A9Q0HGT1</accession>
<comment type="catalytic activity">
    <reaction evidence="8">
        <text>dimethylallyl diphosphate + ADP = N(6)-(dimethylallyl)adenosine 5'-diphosphate + diphosphate</text>
        <dbReference type="Rhea" id="RHEA:36327"/>
        <dbReference type="ChEBI" id="CHEBI:33019"/>
        <dbReference type="ChEBI" id="CHEBI:57623"/>
        <dbReference type="ChEBI" id="CHEBI:73533"/>
        <dbReference type="ChEBI" id="CHEBI:456216"/>
        <dbReference type="EC" id="2.5.1.112"/>
    </reaction>
</comment>
<evidence type="ECO:0000256" key="7">
    <source>
        <dbReference type="ARBA" id="ARBA00051744"/>
    </source>
</evidence>
<dbReference type="GO" id="GO:0005739">
    <property type="term" value="C:mitochondrion"/>
    <property type="evidence" value="ECO:0007669"/>
    <property type="project" value="TreeGrafter"/>
</dbReference>
<dbReference type="EMBL" id="JAMQYH010000005">
    <property type="protein sequence ID" value="KAJ1686068.1"/>
    <property type="molecule type" value="Genomic_DNA"/>
</dbReference>
<evidence type="ECO:0000256" key="2">
    <source>
        <dbReference type="ARBA" id="ARBA00022679"/>
    </source>
</evidence>
<keyword evidence="4" id="KW-0547">Nucleotide-binding</keyword>
<keyword evidence="3" id="KW-0203">Cytokinin biosynthesis</keyword>
<dbReference type="Gene3D" id="1.10.287.890">
    <property type="entry name" value="Crystal structure of tRNA isopentenylpyrophosphate transferase (bh2366) domain"/>
    <property type="match status" value="1"/>
</dbReference>
<evidence type="ECO:0000256" key="1">
    <source>
        <dbReference type="ARBA" id="ARBA00005842"/>
    </source>
</evidence>
<evidence type="ECO:0000256" key="8">
    <source>
        <dbReference type="ARBA" id="ARBA00052386"/>
    </source>
</evidence>
<dbReference type="GO" id="GO:0009824">
    <property type="term" value="F:AMP dimethylallyltransferase activity"/>
    <property type="evidence" value="ECO:0007669"/>
    <property type="project" value="UniProtKB-ARBA"/>
</dbReference>
<evidence type="ECO:0000256" key="6">
    <source>
        <dbReference type="ARBA" id="ARBA00022946"/>
    </source>
</evidence>
<dbReference type="GO" id="GO:0052381">
    <property type="term" value="F:tRNA dimethylallyltransferase activity"/>
    <property type="evidence" value="ECO:0007669"/>
    <property type="project" value="TreeGrafter"/>
</dbReference>
<dbReference type="InterPro" id="IPR039657">
    <property type="entry name" value="Dimethylallyltransferase"/>
</dbReference>
<dbReference type="Pfam" id="PF01715">
    <property type="entry name" value="IPPT"/>
    <property type="match status" value="2"/>
</dbReference>
<sequence>MILAHLKSPQIHSLPRVPLLEHHRRKPPPLGLLVGVPPPLPKQKVVVVMGTTGTGKSRLAIDLALHFNGEVINSDKIQIHAGLNIVTNKVTTEECKGVPHHLLGIAAPDADYSVSDFRLEASGAARMITHQGRLPIVAGGSNSYLKELVDGDMRAFRRHFDCCFLWVDVHLPVLHSFVSDRVDRMVERGLVEEVKDMFNPCMDYSKGIRRAIGLPEMDHYMRSEEIFSDRQRAKVLENAIKEIKTNTCILTSRQLAKIHRLCMLPDWKVHRIDATNVFQKKGKSLDMAWYSLVEGPSIGIVREFLNKGIEHHKKKNHKPRESLVNETVVLPGSNRGRCKLTSAGTLVSAVATV</sequence>
<keyword evidence="6" id="KW-0809">Transit peptide</keyword>
<evidence type="ECO:0000256" key="10">
    <source>
        <dbReference type="ARBA" id="ARBA00066838"/>
    </source>
</evidence>
<dbReference type="SUPFAM" id="SSF52540">
    <property type="entry name" value="P-loop containing nucleoside triphosphate hydrolases"/>
    <property type="match status" value="1"/>
</dbReference>
<dbReference type="Gene3D" id="3.40.50.300">
    <property type="entry name" value="P-loop containing nucleotide triphosphate hydrolases"/>
    <property type="match status" value="1"/>
</dbReference>
<comment type="catalytic activity">
    <reaction evidence="7">
        <text>dimethylallyl diphosphate + ATP = N(6)-(dimethylallyl)adenosine 5'-triphosphate + diphosphate</text>
        <dbReference type="Rhea" id="RHEA:36331"/>
        <dbReference type="ChEBI" id="CHEBI:30616"/>
        <dbReference type="ChEBI" id="CHEBI:33019"/>
        <dbReference type="ChEBI" id="CHEBI:57623"/>
        <dbReference type="ChEBI" id="CHEBI:73532"/>
        <dbReference type="EC" id="2.5.1.112"/>
    </reaction>
</comment>
<dbReference type="EC" id="2.5.1.112" evidence="10"/>
<evidence type="ECO:0000313" key="11">
    <source>
        <dbReference type="EMBL" id="KAJ1686068.1"/>
    </source>
</evidence>
<dbReference type="PANTHER" id="PTHR11088:SF74">
    <property type="entry name" value="ADENYLATE ISOPENTENYLTRANSFERASE 5, CHLOROPLASTIC"/>
    <property type="match status" value="1"/>
</dbReference>
<dbReference type="Proteomes" id="UP001151287">
    <property type="component" value="Unassembled WGS sequence"/>
</dbReference>
<proteinExistence type="inferred from homology"/>
<dbReference type="GO" id="GO:0009691">
    <property type="term" value="P:cytokinin biosynthetic process"/>
    <property type="evidence" value="ECO:0007669"/>
    <property type="project" value="UniProtKB-KW"/>
</dbReference>
<dbReference type="GO" id="GO:0052622">
    <property type="term" value="F:ATP/ADP dimethylallyltransferase activity"/>
    <property type="evidence" value="ECO:0007669"/>
    <property type="project" value="UniProtKB-EC"/>
</dbReference>
<comment type="similarity">
    <text evidence="1">Belongs to the IPP transferase family.</text>
</comment>
<dbReference type="InterPro" id="IPR027417">
    <property type="entry name" value="P-loop_NTPase"/>
</dbReference>
<evidence type="ECO:0000256" key="4">
    <source>
        <dbReference type="ARBA" id="ARBA00022741"/>
    </source>
</evidence>
<comment type="function">
    <text evidence="9">Involved in cytokinin biosynthesis. Catalyzes the transfer of an isopentenyl group from dimethylallyl diphosphate (DMAPP) to ATP and ADP.</text>
</comment>
<comment type="caution">
    <text evidence="11">The sequence shown here is derived from an EMBL/GenBank/DDBJ whole genome shotgun (WGS) entry which is preliminary data.</text>
</comment>
<organism evidence="11 12">
    <name type="scientific">Rhynchospora breviuscula</name>
    <dbReference type="NCBI Taxonomy" id="2022672"/>
    <lineage>
        <taxon>Eukaryota</taxon>
        <taxon>Viridiplantae</taxon>
        <taxon>Streptophyta</taxon>
        <taxon>Embryophyta</taxon>
        <taxon>Tracheophyta</taxon>
        <taxon>Spermatophyta</taxon>
        <taxon>Magnoliopsida</taxon>
        <taxon>Liliopsida</taxon>
        <taxon>Poales</taxon>
        <taxon>Cyperaceae</taxon>
        <taxon>Cyperoideae</taxon>
        <taxon>Rhynchosporeae</taxon>
        <taxon>Rhynchospora</taxon>
    </lineage>
</organism>